<keyword evidence="3" id="KW-1185">Reference proteome</keyword>
<evidence type="ECO:0000313" key="3">
    <source>
        <dbReference type="Proteomes" id="UP000821853"/>
    </source>
</evidence>
<gene>
    <name evidence="2" type="ORF">HPB48_006823</name>
</gene>
<dbReference type="Proteomes" id="UP000821853">
    <property type="component" value="Chromosome 1"/>
</dbReference>
<accession>A0A9J6FEB9</accession>
<evidence type="ECO:0000313" key="2">
    <source>
        <dbReference type="EMBL" id="KAH9361261.1"/>
    </source>
</evidence>
<sequence>MKKLIDIKPVRASDNVGGLRCLYDTVSAHIKRLKALGRTLDTFGCMHSPSCREPFRETLCLTSDVKASRKRAALPLNSSQTHTDHRYASEGEEKGAVSALSRLL</sequence>
<comment type="caution">
    <text evidence="2">The sequence shown here is derived from an EMBL/GenBank/DDBJ whole genome shotgun (WGS) entry which is preliminary data.</text>
</comment>
<organism evidence="2 3">
    <name type="scientific">Haemaphysalis longicornis</name>
    <name type="common">Bush tick</name>
    <dbReference type="NCBI Taxonomy" id="44386"/>
    <lineage>
        <taxon>Eukaryota</taxon>
        <taxon>Metazoa</taxon>
        <taxon>Ecdysozoa</taxon>
        <taxon>Arthropoda</taxon>
        <taxon>Chelicerata</taxon>
        <taxon>Arachnida</taxon>
        <taxon>Acari</taxon>
        <taxon>Parasitiformes</taxon>
        <taxon>Ixodida</taxon>
        <taxon>Ixodoidea</taxon>
        <taxon>Ixodidae</taxon>
        <taxon>Haemaphysalinae</taxon>
        <taxon>Haemaphysalis</taxon>
    </lineage>
</organism>
<dbReference type="VEuPathDB" id="VectorBase:HLOH_064439"/>
<proteinExistence type="predicted"/>
<dbReference type="EMBL" id="JABSTR010000001">
    <property type="protein sequence ID" value="KAH9361261.1"/>
    <property type="molecule type" value="Genomic_DNA"/>
</dbReference>
<name>A0A9J6FEB9_HAELO</name>
<reference evidence="2 3" key="1">
    <citation type="journal article" date="2020" name="Cell">
        <title>Large-Scale Comparative Analyses of Tick Genomes Elucidate Their Genetic Diversity and Vector Capacities.</title>
        <authorList>
            <consortium name="Tick Genome and Microbiome Consortium (TIGMIC)"/>
            <person name="Jia N."/>
            <person name="Wang J."/>
            <person name="Shi W."/>
            <person name="Du L."/>
            <person name="Sun Y."/>
            <person name="Zhan W."/>
            <person name="Jiang J.F."/>
            <person name="Wang Q."/>
            <person name="Zhang B."/>
            <person name="Ji P."/>
            <person name="Bell-Sakyi L."/>
            <person name="Cui X.M."/>
            <person name="Yuan T.T."/>
            <person name="Jiang B.G."/>
            <person name="Yang W.F."/>
            <person name="Lam T.T."/>
            <person name="Chang Q.C."/>
            <person name="Ding S.J."/>
            <person name="Wang X.J."/>
            <person name="Zhu J.G."/>
            <person name="Ruan X.D."/>
            <person name="Zhao L."/>
            <person name="Wei J.T."/>
            <person name="Ye R.Z."/>
            <person name="Que T.C."/>
            <person name="Du C.H."/>
            <person name="Zhou Y.H."/>
            <person name="Cheng J.X."/>
            <person name="Dai P.F."/>
            <person name="Guo W.B."/>
            <person name="Han X.H."/>
            <person name="Huang E.J."/>
            <person name="Li L.F."/>
            <person name="Wei W."/>
            <person name="Gao Y.C."/>
            <person name="Liu J.Z."/>
            <person name="Shao H.Z."/>
            <person name="Wang X."/>
            <person name="Wang C.C."/>
            <person name="Yang T.C."/>
            <person name="Huo Q.B."/>
            <person name="Li W."/>
            <person name="Chen H.Y."/>
            <person name="Chen S.E."/>
            <person name="Zhou L.G."/>
            <person name="Ni X.B."/>
            <person name="Tian J.H."/>
            <person name="Sheng Y."/>
            <person name="Liu T."/>
            <person name="Pan Y.S."/>
            <person name="Xia L.Y."/>
            <person name="Li J."/>
            <person name="Zhao F."/>
            <person name="Cao W.C."/>
        </authorList>
    </citation>
    <scope>NUCLEOTIDE SEQUENCE [LARGE SCALE GENOMIC DNA]</scope>
    <source>
        <strain evidence="2">HaeL-2018</strain>
    </source>
</reference>
<dbReference type="AlphaFoldDB" id="A0A9J6FEB9"/>
<feature type="compositionally biased region" description="Basic and acidic residues" evidence="1">
    <location>
        <begin position="82"/>
        <end position="95"/>
    </location>
</feature>
<feature type="region of interest" description="Disordered" evidence="1">
    <location>
        <begin position="74"/>
        <end position="104"/>
    </location>
</feature>
<evidence type="ECO:0000256" key="1">
    <source>
        <dbReference type="SAM" id="MobiDB-lite"/>
    </source>
</evidence>
<protein>
    <submittedName>
        <fullName evidence="2">Uncharacterized protein</fullName>
    </submittedName>
</protein>